<keyword evidence="2" id="KW-0269">Exonuclease</keyword>
<evidence type="ECO:0000259" key="1">
    <source>
        <dbReference type="Pfam" id="PF01927"/>
    </source>
</evidence>
<feature type="non-terminal residue" evidence="2">
    <location>
        <position position="170"/>
    </location>
</feature>
<dbReference type="PANTHER" id="PTHR47765">
    <property type="entry name" value="3'-5' EXONUCLEASE DOMAIN-CONTAINING PROTEIN"/>
    <property type="match status" value="1"/>
</dbReference>
<feature type="non-terminal residue" evidence="2">
    <location>
        <position position="1"/>
    </location>
</feature>
<dbReference type="AlphaFoldDB" id="A0A7L4C3H8"/>
<keyword evidence="3" id="KW-1185">Reference proteome</keyword>
<organism evidence="2 3">
    <name type="scientific">Nyctiprogne leucopyga</name>
    <dbReference type="NCBI Taxonomy" id="382315"/>
    <lineage>
        <taxon>Eukaryota</taxon>
        <taxon>Metazoa</taxon>
        <taxon>Chordata</taxon>
        <taxon>Craniata</taxon>
        <taxon>Vertebrata</taxon>
        <taxon>Euteleostomi</taxon>
        <taxon>Archelosauria</taxon>
        <taxon>Archosauria</taxon>
        <taxon>Dinosauria</taxon>
        <taxon>Saurischia</taxon>
        <taxon>Theropoda</taxon>
        <taxon>Coelurosauria</taxon>
        <taxon>Aves</taxon>
        <taxon>Neognathae</taxon>
        <taxon>Neoaves</taxon>
        <taxon>Strisores</taxon>
        <taxon>Caprimulgiformes</taxon>
        <taxon>Caprimulgidae</taxon>
        <taxon>Chordeilinae</taxon>
        <taxon>Nyctiprogne</taxon>
    </lineage>
</organism>
<feature type="domain" description="Mut7-C RNAse" evidence="1">
    <location>
        <begin position="116"/>
        <end position="151"/>
    </location>
</feature>
<dbReference type="Pfam" id="PF01927">
    <property type="entry name" value="Mut7-C"/>
    <property type="match status" value="1"/>
</dbReference>
<accession>A0A7L4C3H8</accession>
<dbReference type="InterPro" id="IPR002782">
    <property type="entry name" value="Mut7-C_RNAse_dom"/>
</dbReference>
<sequence>MMPVMGCCPASARGAQWPRCPGSTATISPTSPSLFFQVCNCDKYLKVSRERMRQLVEDSRDSGAGEWVGEKPSQSCDVTVPACGAAQPGYTPHGKRLEGPERRGVSVGGTVLQVAAIPPGVLDKAELTDFYCCTRCGKVFWEGSHFGRVVSQFQDVLVTGGDEQSVYDLS</sequence>
<gene>
    <name evidence="2" type="primary">Exd3_1</name>
    <name evidence="2" type="ORF">NYCLEU_R14311</name>
</gene>
<evidence type="ECO:0000313" key="3">
    <source>
        <dbReference type="Proteomes" id="UP000551823"/>
    </source>
</evidence>
<reference evidence="2 3" key="1">
    <citation type="submission" date="2019-09" db="EMBL/GenBank/DDBJ databases">
        <title>Bird 10,000 Genomes (B10K) Project - Family phase.</title>
        <authorList>
            <person name="Zhang G."/>
        </authorList>
    </citation>
    <scope>NUCLEOTIDE SEQUENCE [LARGE SCALE GENOMIC DNA]</scope>
    <source>
        <strain evidence="2">B10K-DU-005-01</strain>
    </source>
</reference>
<dbReference type="GO" id="GO:0004527">
    <property type="term" value="F:exonuclease activity"/>
    <property type="evidence" value="ECO:0007669"/>
    <property type="project" value="UniProtKB-KW"/>
</dbReference>
<proteinExistence type="predicted"/>
<name>A0A7L4C3H8_9AVES</name>
<dbReference type="PANTHER" id="PTHR47765:SF2">
    <property type="entry name" value="EXONUCLEASE MUT-7 HOMOLOG"/>
    <property type="match status" value="1"/>
</dbReference>
<dbReference type="EMBL" id="VZZU01000591">
    <property type="protein sequence ID" value="NXW44003.1"/>
    <property type="molecule type" value="Genomic_DNA"/>
</dbReference>
<evidence type="ECO:0000313" key="2">
    <source>
        <dbReference type="EMBL" id="NXW44003.1"/>
    </source>
</evidence>
<dbReference type="Proteomes" id="UP000551823">
    <property type="component" value="Unassembled WGS sequence"/>
</dbReference>
<comment type="caution">
    <text evidence="2">The sequence shown here is derived from an EMBL/GenBank/DDBJ whole genome shotgun (WGS) entry which is preliminary data.</text>
</comment>
<protein>
    <submittedName>
        <fullName evidence="2">MUT7 Exonuclease</fullName>
    </submittedName>
</protein>
<keyword evidence="2" id="KW-0540">Nuclease</keyword>
<dbReference type="InterPro" id="IPR052408">
    <property type="entry name" value="Exonuclease_MUT-7-like"/>
</dbReference>
<keyword evidence="2" id="KW-0378">Hydrolase</keyword>